<keyword evidence="2" id="KW-1185">Reference proteome</keyword>
<organism evidence="1 2">
    <name type="scientific">Dendrobium nobile</name>
    <name type="common">Orchid</name>
    <dbReference type="NCBI Taxonomy" id="94219"/>
    <lineage>
        <taxon>Eukaryota</taxon>
        <taxon>Viridiplantae</taxon>
        <taxon>Streptophyta</taxon>
        <taxon>Embryophyta</taxon>
        <taxon>Tracheophyta</taxon>
        <taxon>Spermatophyta</taxon>
        <taxon>Magnoliopsida</taxon>
        <taxon>Liliopsida</taxon>
        <taxon>Asparagales</taxon>
        <taxon>Orchidaceae</taxon>
        <taxon>Epidendroideae</taxon>
        <taxon>Malaxideae</taxon>
        <taxon>Dendrobiinae</taxon>
        <taxon>Dendrobium</taxon>
    </lineage>
</organism>
<accession>A0A8T3BMW0</accession>
<dbReference type="AlphaFoldDB" id="A0A8T3BMW0"/>
<sequence length="71" mass="8013">MESVSPAGAALHRPCRIVDRSCEFHPYEASVACDLCFSIRARLKQVDLDISLHRSHRGCLHAETFSSHEDF</sequence>
<dbReference type="EMBL" id="JAGYWB010000007">
    <property type="protein sequence ID" value="KAI0515808.1"/>
    <property type="molecule type" value="Genomic_DNA"/>
</dbReference>
<name>A0A8T3BMW0_DENNO</name>
<evidence type="ECO:0000313" key="2">
    <source>
        <dbReference type="Proteomes" id="UP000829196"/>
    </source>
</evidence>
<dbReference type="Proteomes" id="UP000829196">
    <property type="component" value="Unassembled WGS sequence"/>
</dbReference>
<gene>
    <name evidence="1" type="ORF">KFK09_008476</name>
</gene>
<reference evidence="1" key="1">
    <citation type="journal article" date="2022" name="Front. Genet.">
        <title>Chromosome-Scale Assembly of the Dendrobium nobile Genome Provides Insights Into the Molecular Mechanism of the Biosynthesis of the Medicinal Active Ingredient of Dendrobium.</title>
        <authorList>
            <person name="Xu Q."/>
            <person name="Niu S.-C."/>
            <person name="Li K.-L."/>
            <person name="Zheng P.-J."/>
            <person name="Zhang X.-J."/>
            <person name="Jia Y."/>
            <person name="Liu Y."/>
            <person name="Niu Y.-X."/>
            <person name="Yu L.-H."/>
            <person name="Chen D.-F."/>
            <person name="Zhang G.-Q."/>
        </authorList>
    </citation>
    <scope>NUCLEOTIDE SEQUENCE</scope>
    <source>
        <tissue evidence="1">Leaf</tissue>
    </source>
</reference>
<comment type="caution">
    <text evidence="1">The sequence shown here is derived from an EMBL/GenBank/DDBJ whole genome shotgun (WGS) entry which is preliminary data.</text>
</comment>
<proteinExistence type="predicted"/>
<evidence type="ECO:0000313" key="1">
    <source>
        <dbReference type="EMBL" id="KAI0515808.1"/>
    </source>
</evidence>
<protein>
    <submittedName>
        <fullName evidence="1">Uncharacterized protein</fullName>
    </submittedName>
</protein>